<feature type="signal peptide" evidence="2">
    <location>
        <begin position="1"/>
        <end position="16"/>
    </location>
</feature>
<name>A0AAD7RWC1_9TELE</name>
<sequence length="154" mass="16891">MFSYLVVSCFMSLAAPGAIKDGTQTLQCFEDRSQHDPLCIYTSPKEPCSISGENVKGQDIECYCDMKGAIKAGACHQTWECQVKGERDPLCTSTSLMERCNIPGERVKGKAIECRFHEGEQAENKVQVRNNGNIGAGFAGAGVMFLMFLVMFCV</sequence>
<keyword evidence="4" id="KW-1185">Reference proteome</keyword>
<keyword evidence="1" id="KW-0472">Membrane</keyword>
<feature type="transmembrane region" description="Helical" evidence="1">
    <location>
        <begin position="134"/>
        <end position="153"/>
    </location>
</feature>
<dbReference type="AlphaFoldDB" id="A0AAD7RWC1"/>
<keyword evidence="2" id="KW-0732">Signal</keyword>
<organism evidence="3 4">
    <name type="scientific">Aldrovandia affinis</name>
    <dbReference type="NCBI Taxonomy" id="143900"/>
    <lineage>
        <taxon>Eukaryota</taxon>
        <taxon>Metazoa</taxon>
        <taxon>Chordata</taxon>
        <taxon>Craniata</taxon>
        <taxon>Vertebrata</taxon>
        <taxon>Euteleostomi</taxon>
        <taxon>Actinopterygii</taxon>
        <taxon>Neopterygii</taxon>
        <taxon>Teleostei</taxon>
        <taxon>Notacanthiformes</taxon>
        <taxon>Halosauridae</taxon>
        <taxon>Aldrovandia</taxon>
    </lineage>
</organism>
<evidence type="ECO:0000256" key="2">
    <source>
        <dbReference type="SAM" id="SignalP"/>
    </source>
</evidence>
<dbReference type="EMBL" id="JAINUG010000155">
    <property type="protein sequence ID" value="KAJ8391606.1"/>
    <property type="molecule type" value="Genomic_DNA"/>
</dbReference>
<keyword evidence="1" id="KW-0812">Transmembrane</keyword>
<gene>
    <name evidence="3" type="ORF">AAFF_G00087470</name>
</gene>
<evidence type="ECO:0000256" key="1">
    <source>
        <dbReference type="SAM" id="Phobius"/>
    </source>
</evidence>
<protein>
    <submittedName>
        <fullName evidence="3">Uncharacterized protein</fullName>
    </submittedName>
</protein>
<keyword evidence="1" id="KW-1133">Transmembrane helix</keyword>
<accession>A0AAD7RWC1</accession>
<feature type="chain" id="PRO_5042147878" evidence="2">
    <location>
        <begin position="17"/>
        <end position="154"/>
    </location>
</feature>
<evidence type="ECO:0000313" key="3">
    <source>
        <dbReference type="EMBL" id="KAJ8391606.1"/>
    </source>
</evidence>
<reference evidence="3" key="1">
    <citation type="journal article" date="2023" name="Science">
        <title>Genome structures resolve the early diversification of teleost fishes.</title>
        <authorList>
            <person name="Parey E."/>
            <person name="Louis A."/>
            <person name="Montfort J."/>
            <person name="Bouchez O."/>
            <person name="Roques C."/>
            <person name="Iampietro C."/>
            <person name="Lluch J."/>
            <person name="Castinel A."/>
            <person name="Donnadieu C."/>
            <person name="Desvignes T."/>
            <person name="Floi Bucao C."/>
            <person name="Jouanno E."/>
            <person name="Wen M."/>
            <person name="Mejri S."/>
            <person name="Dirks R."/>
            <person name="Jansen H."/>
            <person name="Henkel C."/>
            <person name="Chen W.J."/>
            <person name="Zahm M."/>
            <person name="Cabau C."/>
            <person name="Klopp C."/>
            <person name="Thompson A.W."/>
            <person name="Robinson-Rechavi M."/>
            <person name="Braasch I."/>
            <person name="Lecointre G."/>
            <person name="Bobe J."/>
            <person name="Postlethwait J.H."/>
            <person name="Berthelot C."/>
            <person name="Roest Crollius H."/>
            <person name="Guiguen Y."/>
        </authorList>
    </citation>
    <scope>NUCLEOTIDE SEQUENCE</scope>
    <source>
        <strain evidence="3">NC1722</strain>
    </source>
</reference>
<comment type="caution">
    <text evidence="3">The sequence shown here is derived from an EMBL/GenBank/DDBJ whole genome shotgun (WGS) entry which is preliminary data.</text>
</comment>
<dbReference type="Proteomes" id="UP001221898">
    <property type="component" value="Unassembled WGS sequence"/>
</dbReference>
<proteinExistence type="predicted"/>
<evidence type="ECO:0000313" key="4">
    <source>
        <dbReference type="Proteomes" id="UP001221898"/>
    </source>
</evidence>